<dbReference type="EMBL" id="KZ805348">
    <property type="protein sequence ID" value="PVI02027.1"/>
    <property type="molecule type" value="Genomic_DNA"/>
</dbReference>
<evidence type="ECO:0000313" key="1">
    <source>
        <dbReference type="EMBL" id="PVI02027.1"/>
    </source>
</evidence>
<dbReference type="Proteomes" id="UP000244855">
    <property type="component" value="Unassembled WGS sequence"/>
</dbReference>
<protein>
    <submittedName>
        <fullName evidence="1">Uncharacterized protein</fullName>
    </submittedName>
</protein>
<gene>
    <name evidence="1" type="ORF">DM02DRAFT_316976</name>
</gene>
<reference evidence="1 2" key="1">
    <citation type="journal article" date="2018" name="Sci. Rep.">
        <title>Comparative genomics provides insights into the lifestyle and reveals functional heterogeneity of dark septate endophytic fungi.</title>
        <authorList>
            <person name="Knapp D.G."/>
            <person name="Nemeth J.B."/>
            <person name="Barry K."/>
            <person name="Hainaut M."/>
            <person name="Henrissat B."/>
            <person name="Johnson J."/>
            <person name="Kuo A."/>
            <person name="Lim J.H.P."/>
            <person name="Lipzen A."/>
            <person name="Nolan M."/>
            <person name="Ohm R.A."/>
            <person name="Tamas L."/>
            <person name="Grigoriev I.V."/>
            <person name="Spatafora J.W."/>
            <person name="Nagy L.G."/>
            <person name="Kovacs G.M."/>
        </authorList>
    </citation>
    <scope>NUCLEOTIDE SEQUENCE [LARGE SCALE GENOMIC DNA]</scope>
    <source>
        <strain evidence="1 2">DSE2036</strain>
    </source>
</reference>
<keyword evidence="2" id="KW-1185">Reference proteome</keyword>
<evidence type="ECO:0000313" key="2">
    <source>
        <dbReference type="Proteomes" id="UP000244855"/>
    </source>
</evidence>
<dbReference type="AlphaFoldDB" id="A0A2V1DUY5"/>
<proteinExistence type="predicted"/>
<accession>A0A2V1DUY5</accession>
<name>A0A2V1DUY5_9PLEO</name>
<sequence length="71" mass="7914">MASRTQTPTTRARLTFLELIVSCSSSSSAYPMSSFHVVPPGGFRCENCYLTPTKSWLARLCLVAESSRLRR</sequence>
<organism evidence="1 2">
    <name type="scientific">Periconia macrospinosa</name>
    <dbReference type="NCBI Taxonomy" id="97972"/>
    <lineage>
        <taxon>Eukaryota</taxon>
        <taxon>Fungi</taxon>
        <taxon>Dikarya</taxon>
        <taxon>Ascomycota</taxon>
        <taxon>Pezizomycotina</taxon>
        <taxon>Dothideomycetes</taxon>
        <taxon>Pleosporomycetidae</taxon>
        <taxon>Pleosporales</taxon>
        <taxon>Massarineae</taxon>
        <taxon>Periconiaceae</taxon>
        <taxon>Periconia</taxon>
    </lineage>
</organism>